<feature type="transmembrane region" description="Helical" evidence="7">
    <location>
        <begin position="268"/>
        <end position="289"/>
    </location>
</feature>
<evidence type="ECO:0000313" key="11">
    <source>
        <dbReference type="Proteomes" id="UP000321514"/>
    </source>
</evidence>
<dbReference type="Proteomes" id="UP000321514">
    <property type="component" value="Unassembled WGS sequence"/>
</dbReference>
<name>A0A511T1S9_MYXFU</name>
<feature type="transmembrane region" description="Helical" evidence="7">
    <location>
        <begin position="125"/>
        <end position="144"/>
    </location>
</feature>
<dbReference type="EMBL" id="BJXR01000023">
    <property type="protein sequence ID" value="GEN07328.1"/>
    <property type="molecule type" value="Genomic_DNA"/>
</dbReference>
<feature type="transmembrane region" description="Helical" evidence="7">
    <location>
        <begin position="352"/>
        <end position="370"/>
    </location>
</feature>
<evidence type="ECO:0000256" key="7">
    <source>
        <dbReference type="SAM" id="Phobius"/>
    </source>
</evidence>
<dbReference type="GO" id="GO:0015109">
    <property type="term" value="F:chromate transmembrane transporter activity"/>
    <property type="evidence" value="ECO:0007669"/>
    <property type="project" value="InterPro"/>
</dbReference>
<feature type="transmembrane region" description="Helical" evidence="7">
    <location>
        <begin position="295"/>
        <end position="317"/>
    </location>
</feature>
<feature type="transmembrane region" description="Helical" evidence="7">
    <location>
        <begin position="91"/>
        <end position="113"/>
    </location>
</feature>
<protein>
    <submittedName>
        <fullName evidence="8">Chromate transporter</fullName>
    </submittedName>
</protein>
<feature type="transmembrane region" description="Helical" evidence="7">
    <location>
        <begin position="201"/>
        <end position="221"/>
    </location>
</feature>
<comment type="subcellular location">
    <subcellularLocation>
        <location evidence="1">Cell membrane</location>
        <topology evidence="1">Multi-pass membrane protein</topology>
    </subcellularLocation>
</comment>
<dbReference type="GO" id="GO:0005886">
    <property type="term" value="C:plasma membrane"/>
    <property type="evidence" value="ECO:0007669"/>
    <property type="project" value="UniProtKB-SubCell"/>
</dbReference>
<dbReference type="EMBL" id="FOIB01000004">
    <property type="protein sequence ID" value="SET95543.1"/>
    <property type="molecule type" value="Genomic_DNA"/>
</dbReference>
<evidence type="ECO:0000313" key="9">
    <source>
        <dbReference type="EMBL" id="SET95543.1"/>
    </source>
</evidence>
<keyword evidence="4 7" id="KW-0812">Transmembrane</keyword>
<accession>A0A511T1S9</accession>
<feature type="transmembrane region" description="Helical" evidence="7">
    <location>
        <begin position="173"/>
        <end position="189"/>
    </location>
</feature>
<dbReference type="Pfam" id="PF02417">
    <property type="entry name" value="Chromate_transp"/>
    <property type="match status" value="2"/>
</dbReference>
<dbReference type="InterPro" id="IPR003370">
    <property type="entry name" value="Chromate_transpt"/>
</dbReference>
<keyword evidence="5 7" id="KW-1133">Transmembrane helix</keyword>
<feature type="transmembrane region" description="Helical" evidence="7">
    <location>
        <begin position="227"/>
        <end position="248"/>
    </location>
</feature>
<reference evidence="9 10" key="1">
    <citation type="submission" date="2016-10" db="EMBL/GenBank/DDBJ databases">
        <authorList>
            <person name="Varghese N."/>
            <person name="Submissions S."/>
        </authorList>
    </citation>
    <scope>NUCLEOTIDE SEQUENCE [LARGE SCALE GENOMIC DNA]</scope>
    <source>
        <strain evidence="9 10">DSM 16525</strain>
    </source>
</reference>
<evidence type="ECO:0000313" key="10">
    <source>
        <dbReference type="Proteomes" id="UP000183760"/>
    </source>
</evidence>
<evidence type="ECO:0000256" key="4">
    <source>
        <dbReference type="ARBA" id="ARBA00022692"/>
    </source>
</evidence>
<dbReference type="AlphaFoldDB" id="A0A511T1S9"/>
<keyword evidence="6 7" id="KW-0472">Membrane</keyword>
<dbReference type="PIRSF" id="PIRSF004810">
    <property type="entry name" value="ChrA"/>
    <property type="match status" value="1"/>
</dbReference>
<reference evidence="8 11" key="2">
    <citation type="submission" date="2019-07" db="EMBL/GenBank/DDBJ databases">
        <title>Whole genome shotgun sequence of Myxococcus fulvus NBRC 100333.</title>
        <authorList>
            <person name="Hosoyama A."/>
            <person name="Uohara A."/>
            <person name="Ohji S."/>
            <person name="Ichikawa N."/>
        </authorList>
    </citation>
    <scope>NUCLEOTIDE SEQUENCE [LARGE SCALE GENOMIC DNA]</scope>
    <source>
        <strain evidence="8 11">NBRC 100333</strain>
    </source>
</reference>
<evidence type="ECO:0000256" key="6">
    <source>
        <dbReference type="ARBA" id="ARBA00023136"/>
    </source>
</evidence>
<comment type="similarity">
    <text evidence="2">Belongs to the chromate ion transporter (CHR) (TC 2.A.51) family.</text>
</comment>
<organism evidence="8 11">
    <name type="scientific">Myxococcus fulvus</name>
    <dbReference type="NCBI Taxonomy" id="33"/>
    <lineage>
        <taxon>Bacteria</taxon>
        <taxon>Pseudomonadati</taxon>
        <taxon>Myxococcota</taxon>
        <taxon>Myxococcia</taxon>
        <taxon>Myxococcales</taxon>
        <taxon>Cystobacterineae</taxon>
        <taxon>Myxococcaceae</taxon>
        <taxon>Myxococcus</taxon>
    </lineage>
</organism>
<gene>
    <name evidence="8" type="ORF">MFU01_23650</name>
    <name evidence="9" type="ORF">SAMN05443572_10451</name>
</gene>
<keyword evidence="3" id="KW-1003">Cell membrane</keyword>
<evidence type="ECO:0000256" key="1">
    <source>
        <dbReference type="ARBA" id="ARBA00004651"/>
    </source>
</evidence>
<evidence type="ECO:0000256" key="5">
    <source>
        <dbReference type="ARBA" id="ARBA00022989"/>
    </source>
</evidence>
<evidence type="ECO:0000256" key="3">
    <source>
        <dbReference type="ARBA" id="ARBA00022475"/>
    </source>
</evidence>
<dbReference type="RefSeq" id="WP_074953103.1">
    <property type="nucleotide sequence ID" value="NZ_BJXR01000023.1"/>
</dbReference>
<sequence length="396" mass="41264">MSSLESQNPAVPDRAAVLRELAFLFLRLGTTAFGGPAAHIALMEDEVVRRRRWLTREEFVDLLGAANLIPGPNSTELAIHIGHRRAGWPGLLVAGTCFILPAFFIVLGIAWGYSRFGALPDVGALLYGVKAVIIAVVAQALWGLTRTVVKGALAAVIGIAAATAAFLGVDELLLLLLSGLAVFGFRAATRRGNTSGPSPGMLAAPWSAVLPLGAASAAVPFTQQGLFLFFLKVGSVLYGSGYVLLAFLRSDLVQRLGWLTEAQLLDAVAVGQVTPGPVFTTATFIGYVLGGPVGATVATVGIFLPAFVFVALSGPLVPRLRESWVAGAFLDGVNVASLALMAVVTWQLGRAALVDVWTVGLAIVSAVLLIRFRVNSAWLVLGGGAVGWLVQTTSGA</sequence>
<evidence type="ECO:0000313" key="8">
    <source>
        <dbReference type="EMBL" id="GEN07328.1"/>
    </source>
</evidence>
<keyword evidence="10" id="KW-1185">Reference proteome</keyword>
<feature type="transmembrane region" description="Helical" evidence="7">
    <location>
        <begin position="21"/>
        <end position="42"/>
    </location>
</feature>
<comment type="caution">
    <text evidence="8">The sequence shown here is derived from an EMBL/GenBank/DDBJ whole genome shotgun (WGS) entry which is preliminary data.</text>
</comment>
<evidence type="ECO:0000256" key="2">
    <source>
        <dbReference type="ARBA" id="ARBA00005262"/>
    </source>
</evidence>
<dbReference type="PANTHER" id="PTHR33567">
    <property type="entry name" value="CHROMATE ION TRANSPORTER (EUROFUNG)"/>
    <property type="match status" value="1"/>
</dbReference>
<dbReference type="NCBIfam" id="TIGR00937">
    <property type="entry name" value="2A51"/>
    <property type="match status" value="1"/>
</dbReference>
<dbReference type="Proteomes" id="UP000183760">
    <property type="component" value="Unassembled WGS sequence"/>
</dbReference>
<dbReference type="OrthoDB" id="9788907at2"/>
<dbReference type="PANTHER" id="PTHR33567:SF3">
    <property type="entry name" value="CHROMATE ION TRANSPORTER (EUROFUNG)"/>
    <property type="match status" value="1"/>
</dbReference>
<proteinExistence type="inferred from homology"/>
<feature type="transmembrane region" description="Helical" evidence="7">
    <location>
        <begin position="324"/>
        <end position="346"/>
    </location>
</feature>
<dbReference type="InterPro" id="IPR014047">
    <property type="entry name" value="Chr_Tranpt_l_chain"/>
</dbReference>
<feature type="transmembrane region" description="Helical" evidence="7">
    <location>
        <begin position="151"/>
        <end position="167"/>
    </location>
</feature>